<comment type="caution">
    <text evidence="12">The sequence shown here is derived from an EMBL/GenBank/DDBJ whole genome shotgun (WGS) entry which is preliminary data.</text>
</comment>
<dbReference type="RefSeq" id="WP_344150949.1">
    <property type="nucleotide sequence ID" value="NZ_BAAAQR010000005.1"/>
</dbReference>
<evidence type="ECO:0000259" key="11">
    <source>
        <dbReference type="SMART" id="SM00986"/>
    </source>
</evidence>
<dbReference type="PANTHER" id="PTHR11264:SF0">
    <property type="entry name" value="URACIL-DNA GLYCOSYLASE"/>
    <property type="match status" value="1"/>
</dbReference>
<dbReference type="SMART" id="SM00986">
    <property type="entry name" value="UDG"/>
    <property type="match status" value="1"/>
</dbReference>
<proteinExistence type="inferred from homology"/>
<dbReference type="EMBL" id="BAAAQR010000005">
    <property type="protein sequence ID" value="GAA2145424.1"/>
    <property type="molecule type" value="Genomic_DNA"/>
</dbReference>
<reference evidence="12 13" key="1">
    <citation type="journal article" date="2019" name="Int. J. Syst. Evol. Microbiol.">
        <title>The Global Catalogue of Microorganisms (GCM) 10K type strain sequencing project: providing services to taxonomists for standard genome sequencing and annotation.</title>
        <authorList>
            <consortium name="The Broad Institute Genomics Platform"/>
            <consortium name="The Broad Institute Genome Sequencing Center for Infectious Disease"/>
            <person name="Wu L."/>
            <person name="Ma J."/>
        </authorList>
    </citation>
    <scope>NUCLEOTIDE SEQUENCE [LARGE SCALE GENOMIC DNA]</scope>
    <source>
        <strain evidence="12 13">JCM 16022</strain>
    </source>
</reference>
<protein>
    <recommendedName>
        <fullName evidence="4 8">Uracil-DNA glycosylase</fullName>
        <shortName evidence="8">UDG</shortName>
        <ecNumber evidence="4 8">3.2.2.27</ecNumber>
    </recommendedName>
</protein>
<evidence type="ECO:0000256" key="1">
    <source>
        <dbReference type="ARBA" id="ARBA00001400"/>
    </source>
</evidence>
<dbReference type="NCBIfam" id="TIGR00628">
    <property type="entry name" value="ung"/>
    <property type="match status" value="1"/>
</dbReference>
<evidence type="ECO:0000256" key="2">
    <source>
        <dbReference type="ARBA" id="ARBA00002631"/>
    </source>
</evidence>
<name>A0ABN2ZPP7_9ACTN</name>
<dbReference type="PANTHER" id="PTHR11264">
    <property type="entry name" value="URACIL-DNA GLYCOSYLASE"/>
    <property type="match status" value="1"/>
</dbReference>
<dbReference type="InterPro" id="IPR002043">
    <property type="entry name" value="UDG_fam1"/>
</dbReference>
<dbReference type="EC" id="3.2.2.27" evidence="4 8"/>
<comment type="similarity">
    <text evidence="3 8 10">Belongs to the uracil-DNA glycosylase (UDG) superfamily. UNG family.</text>
</comment>
<evidence type="ECO:0000256" key="9">
    <source>
        <dbReference type="PROSITE-ProRule" id="PRU10072"/>
    </source>
</evidence>
<comment type="function">
    <text evidence="2 8 10">Excises uracil residues from the DNA which can arise as a result of misincorporation of dUMP residues by DNA polymerase or due to deamination of cytosine.</text>
</comment>
<feature type="domain" description="Uracil-DNA glycosylase-like" evidence="11">
    <location>
        <begin position="148"/>
        <end position="308"/>
    </location>
</feature>
<evidence type="ECO:0000256" key="6">
    <source>
        <dbReference type="ARBA" id="ARBA00022801"/>
    </source>
</evidence>
<sequence length="324" mass="35559">MRDHLPSEPVGWVLPLGEAIERANAYLQTRGDTGPVADPTMSFRNLKWGLWIVNYVDPLVTGEPLVGGSVLIVPNHGDVYEISGLPGETEWVGAETRAEAAGLPSDWSEVLSDEPYEPYWPKLMEYVDAARADHPVYPPAQQVFKAFELSPYDVTRVVILGQDPYHGPGQAHGLCFSVPDNLTKKPPSLVNILKELKSDVGAELSSGSLEGWARQGVLLLNTTLTVGAGKAGSHRRQGWETFTNAVISGLDHKDQRVVFILWGKDARRKKKLIQNPRHRVIEAAHPSPLSAYRGFFGTKPFSRTNELLGEVGLPPIDWSNADSG</sequence>
<dbReference type="PROSITE" id="PS00130">
    <property type="entry name" value="U_DNA_GLYCOSYLASE"/>
    <property type="match status" value="1"/>
</dbReference>
<feature type="active site" description="Proton acceptor" evidence="8 9">
    <location>
        <position position="163"/>
    </location>
</feature>
<dbReference type="HAMAP" id="MF_00148">
    <property type="entry name" value="UDG"/>
    <property type="match status" value="1"/>
</dbReference>
<keyword evidence="5 8" id="KW-0227">DNA damage</keyword>
<evidence type="ECO:0000313" key="12">
    <source>
        <dbReference type="EMBL" id="GAA2145424.1"/>
    </source>
</evidence>
<evidence type="ECO:0000256" key="4">
    <source>
        <dbReference type="ARBA" id="ARBA00012030"/>
    </source>
</evidence>
<dbReference type="InterPro" id="IPR005122">
    <property type="entry name" value="Uracil-DNA_glycosylase-like"/>
</dbReference>
<evidence type="ECO:0000256" key="8">
    <source>
        <dbReference type="HAMAP-Rule" id="MF_00148"/>
    </source>
</evidence>
<evidence type="ECO:0000256" key="5">
    <source>
        <dbReference type="ARBA" id="ARBA00022763"/>
    </source>
</evidence>
<dbReference type="SMART" id="SM00987">
    <property type="entry name" value="UreE_C"/>
    <property type="match status" value="1"/>
</dbReference>
<keyword evidence="8" id="KW-0963">Cytoplasm</keyword>
<dbReference type="CDD" id="cd10027">
    <property type="entry name" value="UDG-F1-like"/>
    <property type="match status" value="1"/>
</dbReference>
<dbReference type="InterPro" id="IPR036895">
    <property type="entry name" value="Uracil-DNA_glycosylase-like_sf"/>
</dbReference>
<keyword evidence="6 8" id="KW-0378">Hydrolase</keyword>
<comment type="catalytic activity">
    <reaction evidence="1 8 10">
        <text>Hydrolyzes single-stranded DNA or mismatched double-stranded DNA and polynucleotides, releasing free uracil.</text>
        <dbReference type="EC" id="3.2.2.27"/>
    </reaction>
</comment>
<comment type="subcellular location">
    <subcellularLocation>
        <location evidence="8">Cytoplasm</location>
    </subcellularLocation>
</comment>
<dbReference type="Pfam" id="PF03167">
    <property type="entry name" value="UDG"/>
    <property type="match status" value="1"/>
</dbReference>
<dbReference type="NCBIfam" id="NF003589">
    <property type="entry name" value="PRK05254.1-2"/>
    <property type="match status" value="1"/>
</dbReference>
<evidence type="ECO:0000256" key="10">
    <source>
        <dbReference type="RuleBase" id="RU003780"/>
    </source>
</evidence>
<keyword evidence="7 8" id="KW-0234">DNA repair</keyword>
<evidence type="ECO:0000256" key="7">
    <source>
        <dbReference type="ARBA" id="ARBA00023204"/>
    </source>
</evidence>
<dbReference type="NCBIfam" id="NF003592">
    <property type="entry name" value="PRK05254.1-5"/>
    <property type="match status" value="1"/>
</dbReference>
<keyword evidence="13" id="KW-1185">Reference proteome</keyword>
<dbReference type="InterPro" id="IPR018085">
    <property type="entry name" value="Ura-DNA_Glyclase_AS"/>
</dbReference>
<accession>A0ABN2ZPP7</accession>
<organism evidence="12 13">
    <name type="scientific">Nocardioides koreensis</name>
    <dbReference type="NCBI Taxonomy" id="433651"/>
    <lineage>
        <taxon>Bacteria</taxon>
        <taxon>Bacillati</taxon>
        <taxon>Actinomycetota</taxon>
        <taxon>Actinomycetes</taxon>
        <taxon>Propionibacteriales</taxon>
        <taxon>Nocardioidaceae</taxon>
        <taxon>Nocardioides</taxon>
    </lineage>
</organism>
<dbReference type="SUPFAM" id="SSF52141">
    <property type="entry name" value="Uracil-DNA glycosylase-like"/>
    <property type="match status" value="1"/>
</dbReference>
<gene>
    <name evidence="8" type="primary">ung</name>
    <name evidence="12" type="ORF">GCM10009844_20100</name>
</gene>
<dbReference type="NCBIfam" id="NF003588">
    <property type="entry name" value="PRK05254.1-1"/>
    <property type="match status" value="1"/>
</dbReference>
<dbReference type="Gene3D" id="3.40.470.10">
    <property type="entry name" value="Uracil-DNA glycosylase-like domain"/>
    <property type="match status" value="1"/>
</dbReference>
<dbReference type="Proteomes" id="UP001501771">
    <property type="component" value="Unassembled WGS sequence"/>
</dbReference>
<evidence type="ECO:0000313" key="13">
    <source>
        <dbReference type="Proteomes" id="UP001501771"/>
    </source>
</evidence>
<dbReference type="NCBIfam" id="NF003591">
    <property type="entry name" value="PRK05254.1-4"/>
    <property type="match status" value="1"/>
</dbReference>
<evidence type="ECO:0000256" key="3">
    <source>
        <dbReference type="ARBA" id="ARBA00008184"/>
    </source>
</evidence>